<dbReference type="SUPFAM" id="SSF46785">
    <property type="entry name" value="Winged helix' DNA-binding domain"/>
    <property type="match status" value="1"/>
</dbReference>
<evidence type="ECO:0000313" key="6">
    <source>
        <dbReference type="Proteomes" id="UP000565745"/>
    </source>
</evidence>
<evidence type="ECO:0000313" key="5">
    <source>
        <dbReference type="EMBL" id="MBB4175193.1"/>
    </source>
</evidence>
<dbReference type="GO" id="GO:0003700">
    <property type="term" value="F:DNA-binding transcription factor activity"/>
    <property type="evidence" value="ECO:0007669"/>
    <property type="project" value="InterPro"/>
</dbReference>
<dbReference type="InterPro" id="IPR036388">
    <property type="entry name" value="WH-like_DNA-bd_sf"/>
</dbReference>
<sequence>MNKWNADPSKTHSLADATDAWISVVRAYQQCTATLAHKLEPYGVSVLQHEVLMNLRRTPGLTQQHLSERCFSAKSGISMIVAKMVKDGIVVRARSERDHRAWNLSLTAQGDALAAKIQVVQDEVVQAMAASYSEQDLKLMKDRMDHSAEALLAMRIGDAGQM</sequence>
<keyword evidence="6" id="KW-1185">Reference proteome</keyword>
<evidence type="ECO:0000259" key="4">
    <source>
        <dbReference type="PROSITE" id="PS50995"/>
    </source>
</evidence>
<dbReference type="RefSeq" id="WP_025055715.1">
    <property type="nucleotide sequence ID" value="NZ_JACIFU010000003.1"/>
</dbReference>
<dbReference type="InterPro" id="IPR036390">
    <property type="entry name" value="WH_DNA-bd_sf"/>
</dbReference>
<keyword evidence="1" id="KW-0805">Transcription regulation</keyword>
<dbReference type="SMART" id="SM00347">
    <property type="entry name" value="HTH_MARR"/>
    <property type="match status" value="1"/>
</dbReference>
<keyword evidence="2 5" id="KW-0238">DNA-binding</keyword>
<feature type="domain" description="HTH marR-type" evidence="4">
    <location>
        <begin position="17"/>
        <end position="149"/>
    </location>
</feature>
<evidence type="ECO:0000256" key="1">
    <source>
        <dbReference type="ARBA" id="ARBA00023015"/>
    </source>
</evidence>
<dbReference type="AlphaFoldDB" id="A0A7W6Q4Z7"/>
<protein>
    <submittedName>
        <fullName evidence="5">DNA-binding MarR family transcriptional regulator</fullName>
    </submittedName>
</protein>
<dbReference type="PANTHER" id="PTHR42756">
    <property type="entry name" value="TRANSCRIPTIONAL REGULATOR, MARR"/>
    <property type="match status" value="1"/>
</dbReference>
<proteinExistence type="predicted"/>
<comment type="caution">
    <text evidence="5">The sequence shown here is derived from an EMBL/GenBank/DDBJ whole genome shotgun (WGS) entry which is preliminary data.</text>
</comment>
<name>A0A7W6Q4Z7_9RHOB</name>
<dbReference type="Gene3D" id="1.10.10.10">
    <property type="entry name" value="Winged helix-like DNA-binding domain superfamily/Winged helix DNA-binding domain"/>
    <property type="match status" value="1"/>
</dbReference>
<keyword evidence="3" id="KW-0804">Transcription</keyword>
<dbReference type="Proteomes" id="UP000565745">
    <property type="component" value="Unassembled WGS sequence"/>
</dbReference>
<organism evidence="5 6">
    <name type="scientific">Sulfitobacter noctilucicola</name>
    <dbReference type="NCBI Taxonomy" id="1342301"/>
    <lineage>
        <taxon>Bacteria</taxon>
        <taxon>Pseudomonadati</taxon>
        <taxon>Pseudomonadota</taxon>
        <taxon>Alphaproteobacteria</taxon>
        <taxon>Rhodobacterales</taxon>
        <taxon>Roseobacteraceae</taxon>
        <taxon>Sulfitobacter</taxon>
    </lineage>
</organism>
<dbReference type="GO" id="GO:0003677">
    <property type="term" value="F:DNA binding"/>
    <property type="evidence" value="ECO:0007669"/>
    <property type="project" value="UniProtKB-KW"/>
</dbReference>
<gene>
    <name evidence="5" type="ORF">GGR93_002981</name>
</gene>
<evidence type="ECO:0000256" key="3">
    <source>
        <dbReference type="ARBA" id="ARBA00023163"/>
    </source>
</evidence>
<accession>A0A7W6Q4Z7</accession>
<dbReference type="EMBL" id="JACIFU010000003">
    <property type="protein sequence ID" value="MBB4175193.1"/>
    <property type="molecule type" value="Genomic_DNA"/>
</dbReference>
<dbReference type="PANTHER" id="PTHR42756:SF1">
    <property type="entry name" value="TRANSCRIPTIONAL REPRESSOR OF EMRAB OPERON"/>
    <property type="match status" value="1"/>
</dbReference>
<reference evidence="5 6" key="1">
    <citation type="submission" date="2020-08" db="EMBL/GenBank/DDBJ databases">
        <title>Genomic Encyclopedia of Type Strains, Phase IV (KMG-IV): sequencing the most valuable type-strain genomes for metagenomic binning, comparative biology and taxonomic classification.</title>
        <authorList>
            <person name="Goeker M."/>
        </authorList>
    </citation>
    <scope>NUCLEOTIDE SEQUENCE [LARGE SCALE GENOMIC DNA]</scope>
    <source>
        <strain evidence="5 6">DSM 101015</strain>
    </source>
</reference>
<dbReference type="OrthoDB" id="582199at2"/>
<dbReference type="PROSITE" id="PS50995">
    <property type="entry name" value="HTH_MARR_2"/>
    <property type="match status" value="1"/>
</dbReference>
<dbReference type="Pfam" id="PF12802">
    <property type="entry name" value="MarR_2"/>
    <property type="match status" value="1"/>
</dbReference>
<evidence type="ECO:0000256" key="2">
    <source>
        <dbReference type="ARBA" id="ARBA00023125"/>
    </source>
</evidence>
<dbReference type="InterPro" id="IPR000835">
    <property type="entry name" value="HTH_MarR-typ"/>
</dbReference>